<sequence>MDHYLYANQECSSGCESGWTLYLEHSSNVSPCNQENGRRRSGVFTDAKTLKRDEEEEEEEDDEDLSMVSDASSGPPQYLNEEEGYGGNDVANIGCFYHYPIDGPLMSRNRKKNSRDNRRRKVQHHSNSLLDDTASSPFYDFSNNSFTGTRSLQPSVENVSEYSQGYSTTQFEVRPPYQEHHHYDFFQTSPSANQLQQNQWFEGKRW</sequence>
<accession>A0AAE2CXD1</accession>
<evidence type="ECO:0000256" key="3">
    <source>
        <dbReference type="ARBA" id="ARBA00022712"/>
    </source>
</evidence>
<dbReference type="Proteomes" id="UP001293254">
    <property type="component" value="Unassembled WGS sequence"/>
</dbReference>
<proteinExistence type="inferred from homology"/>
<feature type="compositionally biased region" description="Acidic residues" evidence="7">
    <location>
        <begin position="54"/>
        <end position="65"/>
    </location>
</feature>
<dbReference type="EMBL" id="JACGWO010000001">
    <property type="protein sequence ID" value="KAK4437973.1"/>
    <property type="molecule type" value="Genomic_DNA"/>
</dbReference>
<dbReference type="GO" id="GO:0005737">
    <property type="term" value="C:cytoplasm"/>
    <property type="evidence" value="ECO:0007669"/>
    <property type="project" value="UniProtKB-SubCell"/>
</dbReference>
<reference evidence="8" key="1">
    <citation type="submission" date="2020-06" db="EMBL/GenBank/DDBJ databases">
        <authorList>
            <person name="Li T."/>
            <person name="Hu X."/>
            <person name="Zhang T."/>
            <person name="Song X."/>
            <person name="Zhang H."/>
            <person name="Dai N."/>
            <person name="Sheng W."/>
            <person name="Hou X."/>
            <person name="Wei L."/>
        </authorList>
    </citation>
    <scope>NUCLEOTIDE SEQUENCE</scope>
    <source>
        <strain evidence="8">3651</strain>
        <tissue evidence="8">Leaf</tissue>
    </source>
</reference>
<evidence type="ECO:0000313" key="8">
    <source>
        <dbReference type="EMBL" id="KAK4437973.1"/>
    </source>
</evidence>
<dbReference type="PANTHER" id="PTHR33347">
    <property type="entry name" value="OSJNBA0091C07.3 PROTEIN"/>
    <property type="match status" value="1"/>
</dbReference>
<protein>
    <submittedName>
        <fullName evidence="8">Uncharacterized protein</fullName>
    </submittedName>
</protein>
<dbReference type="PANTHER" id="PTHR33347:SF1">
    <property type="entry name" value="PROTEIN SOB FIVE-LIKE 5"/>
    <property type="match status" value="1"/>
</dbReference>
<evidence type="ECO:0000256" key="6">
    <source>
        <dbReference type="ARBA" id="ARBA00024199"/>
    </source>
</evidence>
<keyword evidence="4" id="KW-0932">Cytokinin signaling pathway</keyword>
<dbReference type="GO" id="GO:0009736">
    <property type="term" value="P:cytokinin-activated signaling pathway"/>
    <property type="evidence" value="ECO:0007669"/>
    <property type="project" value="UniProtKB-KW"/>
</dbReference>
<organism evidence="8 9">
    <name type="scientific">Sesamum alatum</name>
    <dbReference type="NCBI Taxonomy" id="300844"/>
    <lineage>
        <taxon>Eukaryota</taxon>
        <taxon>Viridiplantae</taxon>
        <taxon>Streptophyta</taxon>
        <taxon>Embryophyta</taxon>
        <taxon>Tracheophyta</taxon>
        <taxon>Spermatophyta</taxon>
        <taxon>Magnoliopsida</taxon>
        <taxon>eudicotyledons</taxon>
        <taxon>Gunneridae</taxon>
        <taxon>Pentapetalae</taxon>
        <taxon>asterids</taxon>
        <taxon>lamiids</taxon>
        <taxon>Lamiales</taxon>
        <taxon>Pedaliaceae</taxon>
        <taxon>Sesamum</taxon>
    </lineage>
</organism>
<evidence type="ECO:0000256" key="2">
    <source>
        <dbReference type="ARBA" id="ARBA00022490"/>
    </source>
</evidence>
<keyword evidence="2" id="KW-0963">Cytoplasm</keyword>
<dbReference type="GO" id="GO:0009691">
    <property type="term" value="P:cytokinin biosynthetic process"/>
    <property type="evidence" value="ECO:0007669"/>
    <property type="project" value="UniProtKB-KW"/>
</dbReference>
<evidence type="ECO:0000256" key="1">
    <source>
        <dbReference type="ARBA" id="ARBA00004496"/>
    </source>
</evidence>
<keyword evidence="5" id="KW-0539">Nucleus</keyword>
<evidence type="ECO:0000256" key="5">
    <source>
        <dbReference type="ARBA" id="ARBA00023242"/>
    </source>
</evidence>
<feature type="compositionally biased region" description="Polar residues" evidence="7">
    <location>
        <begin position="125"/>
        <end position="134"/>
    </location>
</feature>
<keyword evidence="3" id="KW-0203">Cytokinin biosynthesis</keyword>
<evidence type="ECO:0000313" key="9">
    <source>
        <dbReference type="Proteomes" id="UP001293254"/>
    </source>
</evidence>
<evidence type="ECO:0000256" key="4">
    <source>
        <dbReference type="ARBA" id="ARBA00022864"/>
    </source>
</evidence>
<feature type="region of interest" description="Disordered" evidence="7">
    <location>
        <begin position="29"/>
        <end position="85"/>
    </location>
</feature>
<comment type="caution">
    <text evidence="8">The sequence shown here is derived from an EMBL/GenBank/DDBJ whole genome shotgun (WGS) entry which is preliminary data.</text>
</comment>
<comment type="subcellular location">
    <subcellularLocation>
        <location evidence="1">Cytoplasm</location>
    </subcellularLocation>
</comment>
<dbReference type="InterPro" id="IPR044670">
    <property type="entry name" value="SOFL"/>
</dbReference>
<reference evidence="8" key="2">
    <citation type="journal article" date="2024" name="Plant">
        <title>Genomic evolution and insights into agronomic trait innovations of Sesamum species.</title>
        <authorList>
            <person name="Miao H."/>
            <person name="Wang L."/>
            <person name="Qu L."/>
            <person name="Liu H."/>
            <person name="Sun Y."/>
            <person name="Le M."/>
            <person name="Wang Q."/>
            <person name="Wei S."/>
            <person name="Zheng Y."/>
            <person name="Lin W."/>
            <person name="Duan Y."/>
            <person name="Cao H."/>
            <person name="Xiong S."/>
            <person name="Wang X."/>
            <person name="Wei L."/>
            <person name="Li C."/>
            <person name="Ma Q."/>
            <person name="Ju M."/>
            <person name="Zhao R."/>
            <person name="Li G."/>
            <person name="Mu C."/>
            <person name="Tian Q."/>
            <person name="Mei H."/>
            <person name="Zhang T."/>
            <person name="Gao T."/>
            <person name="Zhang H."/>
        </authorList>
    </citation>
    <scope>NUCLEOTIDE SEQUENCE</scope>
    <source>
        <strain evidence="8">3651</strain>
    </source>
</reference>
<dbReference type="AlphaFoldDB" id="A0AAE2CXD1"/>
<comment type="similarity">
    <text evidence="6">Belongs to the SOFL plant protein family.</text>
</comment>
<name>A0AAE2CXD1_9LAMI</name>
<feature type="region of interest" description="Disordered" evidence="7">
    <location>
        <begin position="106"/>
        <end position="134"/>
    </location>
</feature>
<keyword evidence="9" id="KW-1185">Reference proteome</keyword>
<evidence type="ECO:0000256" key="7">
    <source>
        <dbReference type="SAM" id="MobiDB-lite"/>
    </source>
</evidence>
<gene>
    <name evidence="8" type="ORF">Salat_0131400</name>
</gene>
<feature type="compositionally biased region" description="Basic residues" evidence="7">
    <location>
        <begin position="108"/>
        <end position="124"/>
    </location>
</feature>